<dbReference type="PROSITE" id="PS51257">
    <property type="entry name" value="PROKAR_LIPOPROTEIN"/>
    <property type="match status" value="1"/>
</dbReference>
<dbReference type="AlphaFoldDB" id="A0A7V4TZU3"/>
<organism evidence="2">
    <name type="scientific">Caldithrix abyssi</name>
    <dbReference type="NCBI Taxonomy" id="187145"/>
    <lineage>
        <taxon>Bacteria</taxon>
        <taxon>Pseudomonadati</taxon>
        <taxon>Calditrichota</taxon>
        <taxon>Calditrichia</taxon>
        <taxon>Calditrichales</taxon>
        <taxon>Calditrichaceae</taxon>
        <taxon>Caldithrix</taxon>
    </lineage>
</organism>
<proteinExistence type="predicted"/>
<sequence>MKRLTGTFLSFILAVLFITGCSPFKVYTDYDHEVDFSRYKTFKMLKSRKEKNKLGALDNQLNRTRIRRAVISALKEKGYR</sequence>
<accession>A0A7V4TZU3</accession>
<dbReference type="Proteomes" id="UP000885779">
    <property type="component" value="Unassembled WGS sequence"/>
</dbReference>
<comment type="caution">
    <text evidence="2">The sequence shown here is derived from an EMBL/GenBank/DDBJ whole genome shotgun (WGS) entry which is preliminary data.</text>
</comment>
<evidence type="ECO:0000313" key="2">
    <source>
        <dbReference type="EMBL" id="HGY54249.1"/>
    </source>
</evidence>
<dbReference type="Gene3D" id="3.30.160.670">
    <property type="match status" value="1"/>
</dbReference>
<reference evidence="2" key="1">
    <citation type="journal article" date="2020" name="mSystems">
        <title>Genome- and Community-Level Interaction Insights into Carbon Utilization and Element Cycling Functions of Hydrothermarchaeota in Hydrothermal Sediment.</title>
        <authorList>
            <person name="Zhou Z."/>
            <person name="Liu Y."/>
            <person name="Xu W."/>
            <person name="Pan J."/>
            <person name="Luo Z.H."/>
            <person name="Li M."/>
        </authorList>
    </citation>
    <scope>NUCLEOTIDE SEQUENCE [LARGE SCALE GENOMIC DNA]</scope>
    <source>
        <strain evidence="2">HyVt-577</strain>
    </source>
</reference>
<feature type="non-terminal residue" evidence="2">
    <location>
        <position position="80"/>
    </location>
</feature>
<name>A0A7V4TZU3_CALAY</name>
<dbReference type="EMBL" id="DRQG01000014">
    <property type="protein sequence ID" value="HGY54249.1"/>
    <property type="molecule type" value="Genomic_DNA"/>
</dbReference>
<gene>
    <name evidence="2" type="ORF">ENK44_00980</name>
</gene>
<dbReference type="InterPro" id="IPR025411">
    <property type="entry name" value="DUF4136"/>
</dbReference>
<evidence type="ECO:0000259" key="1">
    <source>
        <dbReference type="Pfam" id="PF13590"/>
    </source>
</evidence>
<dbReference type="Pfam" id="PF13590">
    <property type="entry name" value="DUF4136"/>
    <property type="match status" value="1"/>
</dbReference>
<protein>
    <submittedName>
        <fullName evidence="2">DUF4136 domain-containing protein</fullName>
    </submittedName>
</protein>
<feature type="domain" description="DUF4136" evidence="1">
    <location>
        <begin position="26"/>
        <end position="80"/>
    </location>
</feature>